<name>A0AB39BEW5_9MICO</name>
<protein>
    <submittedName>
        <fullName evidence="1">Uncharacterized protein</fullName>
    </submittedName>
</protein>
<evidence type="ECO:0000313" key="1">
    <source>
        <dbReference type="EMBL" id="XDI04722.1"/>
    </source>
</evidence>
<accession>A0AB39BEW5</accession>
<proteinExistence type="predicted"/>
<sequence length="151" mass="16590">MGRKALAVTLGVTGVVATASVWGVARRSRRPHDDGHRWNVVTIARPPSEVVQEHSLPEPLAVLHDVIDVTWSAAPGDRGTELRARPRAEVFQKDPRDIRRAVREALRETKQLLEVGHLMTLDPKPEGARPSTPAGLVVDLVTRRSPEEGVL</sequence>
<dbReference type="RefSeq" id="WP_368497129.1">
    <property type="nucleotide sequence ID" value="NZ_CP162511.1"/>
</dbReference>
<gene>
    <name evidence="1" type="ORF">ABFY20_15460</name>
</gene>
<dbReference type="EMBL" id="CP162511">
    <property type="protein sequence ID" value="XDI04722.1"/>
    <property type="molecule type" value="Genomic_DNA"/>
</dbReference>
<reference evidence="1" key="1">
    <citation type="submission" date="2024-05" db="EMBL/GenBank/DDBJ databases">
        <title>Herbiconiux sp. A18JL235.</title>
        <authorList>
            <person name="Zhang G."/>
        </authorList>
    </citation>
    <scope>NUCLEOTIDE SEQUENCE</scope>
    <source>
        <strain evidence="1">A18JL235</strain>
    </source>
</reference>
<dbReference type="AlphaFoldDB" id="A0AB39BEW5"/>
<organism evidence="1">
    <name type="scientific">Herbiconiux sp. A18JL235</name>
    <dbReference type="NCBI Taxonomy" id="3152363"/>
    <lineage>
        <taxon>Bacteria</taxon>
        <taxon>Bacillati</taxon>
        <taxon>Actinomycetota</taxon>
        <taxon>Actinomycetes</taxon>
        <taxon>Micrococcales</taxon>
        <taxon>Microbacteriaceae</taxon>
        <taxon>Herbiconiux</taxon>
    </lineage>
</organism>